<proteinExistence type="predicted"/>
<dbReference type="EMBL" id="CAJPVJ010035679">
    <property type="protein sequence ID" value="CAG2181140.1"/>
    <property type="molecule type" value="Genomic_DNA"/>
</dbReference>
<dbReference type="AlphaFoldDB" id="A0A7R9MQD5"/>
<dbReference type="Proteomes" id="UP000728032">
    <property type="component" value="Unassembled WGS sequence"/>
</dbReference>
<dbReference type="EMBL" id="OC950504">
    <property type="protein sequence ID" value="CAD7664003.1"/>
    <property type="molecule type" value="Genomic_DNA"/>
</dbReference>
<protein>
    <submittedName>
        <fullName evidence="1">Uncharacterized protein</fullName>
    </submittedName>
</protein>
<accession>A0A7R9MQD5</accession>
<organism evidence="1">
    <name type="scientific">Oppiella nova</name>
    <dbReference type="NCBI Taxonomy" id="334625"/>
    <lineage>
        <taxon>Eukaryota</taxon>
        <taxon>Metazoa</taxon>
        <taxon>Ecdysozoa</taxon>
        <taxon>Arthropoda</taxon>
        <taxon>Chelicerata</taxon>
        <taxon>Arachnida</taxon>
        <taxon>Acari</taxon>
        <taxon>Acariformes</taxon>
        <taxon>Sarcoptiformes</taxon>
        <taxon>Oribatida</taxon>
        <taxon>Brachypylina</taxon>
        <taxon>Oppioidea</taxon>
        <taxon>Oppiidae</taxon>
        <taxon>Oppiella</taxon>
    </lineage>
</organism>
<evidence type="ECO:0000313" key="2">
    <source>
        <dbReference type="Proteomes" id="UP000728032"/>
    </source>
</evidence>
<name>A0A7R9MQD5_9ACAR</name>
<reference evidence="1" key="1">
    <citation type="submission" date="2020-11" db="EMBL/GenBank/DDBJ databases">
        <authorList>
            <person name="Tran Van P."/>
        </authorList>
    </citation>
    <scope>NUCLEOTIDE SEQUENCE</scope>
</reference>
<evidence type="ECO:0000313" key="1">
    <source>
        <dbReference type="EMBL" id="CAD7664003.1"/>
    </source>
</evidence>
<sequence>MIDRKWNLRFSEGGVGEVRFGRPEFNHMDRFWPDISTWCVVLCRVGNTNH</sequence>
<gene>
    <name evidence="1" type="ORF">ONB1V03_LOCUS20561</name>
</gene>
<keyword evidence="2" id="KW-1185">Reference proteome</keyword>